<evidence type="ECO:0000313" key="3">
    <source>
        <dbReference type="Proteomes" id="UP000251717"/>
    </source>
</evidence>
<dbReference type="EMBL" id="MZGS01000022">
    <property type="protein sequence ID" value="PWB87214.1"/>
    <property type="molecule type" value="Genomic_DNA"/>
</dbReference>
<feature type="domain" description="Putative zinc-ribbon" evidence="1">
    <location>
        <begin position="3"/>
        <end position="23"/>
    </location>
</feature>
<proteinExistence type="predicted"/>
<dbReference type="RefSeq" id="WP_116592118.1">
    <property type="nucleotide sequence ID" value="NZ_MZGS01000022.1"/>
</dbReference>
<protein>
    <recommendedName>
        <fullName evidence="1">Putative zinc-ribbon domain-containing protein</fullName>
    </recommendedName>
</protein>
<reference evidence="2 3" key="1">
    <citation type="submission" date="2017-03" db="EMBL/GenBank/DDBJ databases">
        <title>Genome sequence of Methanobrevibacter thaueri.</title>
        <authorList>
            <person name="Poehlein A."/>
            <person name="Seedorf H."/>
            <person name="Daniel R."/>
        </authorList>
    </citation>
    <scope>NUCLEOTIDE SEQUENCE [LARGE SCALE GENOMIC DNA]</scope>
    <source>
        <strain evidence="2 3">DSM 11995</strain>
    </source>
</reference>
<dbReference type="AlphaFoldDB" id="A0A315XLV6"/>
<accession>A0A315XLV6</accession>
<organism evidence="2 3">
    <name type="scientific">Methanobrevibacter thaueri</name>
    <dbReference type="NCBI Taxonomy" id="190975"/>
    <lineage>
        <taxon>Archaea</taxon>
        <taxon>Methanobacteriati</taxon>
        <taxon>Methanobacteriota</taxon>
        <taxon>Methanomada group</taxon>
        <taxon>Methanobacteria</taxon>
        <taxon>Methanobacteriales</taxon>
        <taxon>Methanobacteriaceae</taxon>
        <taxon>Methanobrevibacter</taxon>
    </lineage>
</organism>
<sequence length="31" mass="3349">MICPRCGSFIDAGEPCCPNCGYDGSDDEDDY</sequence>
<gene>
    <name evidence="2" type="ORF">MBBTH_11670</name>
</gene>
<comment type="caution">
    <text evidence="2">The sequence shown here is derived from an EMBL/GenBank/DDBJ whole genome shotgun (WGS) entry which is preliminary data.</text>
</comment>
<evidence type="ECO:0000259" key="1">
    <source>
        <dbReference type="Pfam" id="PF13248"/>
    </source>
</evidence>
<name>A0A315XLV6_9EURY</name>
<keyword evidence="3" id="KW-1185">Reference proteome</keyword>
<evidence type="ECO:0000313" key="2">
    <source>
        <dbReference type="EMBL" id="PWB87214.1"/>
    </source>
</evidence>
<dbReference type="InterPro" id="IPR059113">
    <property type="entry name" value="Znf_ribbon"/>
</dbReference>
<dbReference type="Pfam" id="PF13248">
    <property type="entry name" value="Zn_ribbon_3"/>
    <property type="match status" value="1"/>
</dbReference>
<dbReference type="Proteomes" id="UP000251717">
    <property type="component" value="Unassembled WGS sequence"/>
</dbReference>
<dbReference type="OrthoDB" id="78169at2157"/>